<dbReference type="AlphaFoldDB" id="A0A1V1P157"/>
<name>A0A1V1P157_9BACT</name>
<dbReference type="EMBL" id="ATBP01000912">
    <property type="protein sequence ID" value="ETR68551.1"/>
    <property type="molecule type" value="Genomic_DNA"/>
</dbReference>
<dbReference type="InterPro" id="IPR012334">
    <property type="entry name" value="Pectin_lyas_fold"/>
</dbReference>
<sequence>MIKSYVLDGFSIYGTTTGWNKSAIYLYYANNCIIQNNQIVGYEEQSSSRNGYGIELHSSNNVIVTNNLFGMRIFIVVLY</sequence>
<evidence type="ECO:0000313" key="3">
    <source>
        <dbReference type="Proteomes" id="UP000189670"/>
    </source>
</evidence>
<reference evidence="3" key="1">
    <citation type="submission" date="2012-11" db="EMBL/GenBank/DDBJ databases">
        <authorList>
            <person name="Lucero-Rivera Y.E."/>
            <person name="Tovar-Ramirez D."/>
        </authorList>
    </citation>
    <scope>NUCLEOTIDE SEQUENCE [LARGE SCALE GENOMIC DNA]</scope>
    <source>
        <strain evidence="3">Araruama</strain>
    </source>
</reference>
<feature type="domain" description="Right handed beta helix" evidence="1">
    <location>
        <begin position="18"/>
        <end position="69"/>
    </location>
</feature>
<dbReference type="InterPro" id="IPR011050">
    <property type="entry name" value="Pectin_lyase_fold/virulence"/>
</dbReference>
<comment type="caution">
    <text evidence="2">The sequence shown here is derived from an EMBL/GenBank/DDBJ whole genome shotgun (WGS) entry which is preliminary data.</text>
</comment>
<dbReference type="Gene3D" id="2.160.20.10">
    <property type="entry name" value="Single-stranded right-handed beta-helix, Pectin lyase-like"/>
    <property type="match status" value="1"/>
</dbReference>
<dbReference type="SUPFAM" id="SSF51126">
    <property type="entry name" value="Pectin lyase-like"/>
    <property type="match status" value="1"/>
</dbReference>
<dbReference type="Pfam" id="PF13229">
    <property type="entry name" value="Beta_helix"/>
    <property type="match status" value="1"/>
</dbReference>
<protein>
    <recommendedName>
        <fullName evidence="1">Right handed beta helix domain-containing protein</fullName>
    </recommendedName>
</protein>
<proteinExistence type="predicted"/>
<dbReference type="Proteomes" id="UP000189670">
    <property type="component" value="Unassembled WGS sequence"/>
</dbReference>
<evidence type="ECO:0000313" key="2">
    <source>
        <dbReference type="EMBL" id="ETR68551.1"/>
    </source>
</evidence>
<organism evidence="2 3">
    <name type="scientific">Candidatus Magnetoglobus multicellularis str. Araruama</name>
    <dbReference type="NCBI Taxonomy" id="890399"/>
    <lineage>
        <taxon>Bacteria</taxon>
        <taxon>Pseudomonadati</taxon>
        <taxon>Thermodesulfobacteriota</taxon>
        <taxon>Desulfobacteria</taxon>
        <taxon>Desulfobacterales</taxon>
        <taxon>Desulfobacteraceae</taxon>
        <taxon>Candidatus Magnetoglobus</taxon>
    </lineage>
</organism>
<dbReference type="InterPro" id="IPR039448">
    <property type="entry name" value="Beta_helix"/>
</dbReference>
<evidence type="ECO:0000259" key="1">
    <source>
        <dbReference type="Pfam" id="PF13229"/>
    </source>
</evidence>
<gene>
    <name evidence="2" type="ORF">OMM_10405</name>
</gene>
<accession>A0A1V1P157</accession>